<dbReference type="PANTHER" id="PTHR35789">
    <property type="entry name" value="SPORE GERMINATION PROTEIN B3"/>
    <property type="match status" value="1"/>
</dbReference>
<comment type="caution">
    <text evidence="11">The sequence shown here is derived from an EMBL/GenBank/DDBJ whole genome shotgun (WGS) entry which is preliminary data.</text>
</comment>
<evidence type="ECO:0000256" key="2">
    <source>
        <dbReference type="ARBA" id="ARBA00007886"/>
    </source>
</evidence>
<name>A0A5D4RZ78_9BACI</name>
<dbReference type="NCBIfam" id="TIGR02887">
    <property type="entry name" value="spore_ger_x_C"/>
    <property type="match status" value="1"/>
</dbReference>
<keyword evidence="3" id="KW-0309">Germination</keyword>
<evidence type="ECO:0000256" key="7">
    <source>
        <dbReference type="ARBA" id="ARBA00023288"/>
    </source>
</evidence>
<dbReference type="InterPro" id="IPR057336">
    <property type="entry name" value="GerAC_N"/>
</dbReference>
<keyword evidence="7" id="KW-0449">Lipoprotein</keyword>
<keyword evidence="8" id="KW-1133">Transmembrane helix</keyword>
<comment type="subcellular location">
    <subcellularLocation>
        <location evidence="1">Membrane</location>
        <topology evidence="1">Lipid-anchor</topology>
    </subcellularLocation>
</comment>
<feature type="transmembrane region" description="Helical" evidence="8">
    <location>
        <begin position="12"/>
        <end position="32"/>
    </location>
</feature>
<dbReference type="OrthoDB" id="2370124at2"/>
<dbReference type="Gene3D" id="3.30.300.210">
    <property type="entry name" value="Nutrient germinant receptor protein C, domain 3"/>
    <property type="match status" value="1"/>
</dbReference>
<dbReference type="Proteomes" id="UP000322997">
    <property type="component" value="Unassembled WGS sequence"/>
</dbReference>
<evidence type="ECO:0000313" key="11">
    <source>
        <dbReference type="EMBL" id="TYS56280.1"/>
    </source>
</evidence>
<reference evidence="11 12" key="1">
    <citation type="submission" date="2019-08" db="EMBL/GenBank/DDBJ databases">
        <title>Bacillus genomes from the desert of Cuatro Cienegas, Coahuila.</title>
        <authorList>
            <person name="Olmedo-Alvarez G."/>
        </authorList>
    </citation>
    <scope>NUCLEOTIDE SEQUENCE [LARGE SCALE GENOMIC DNA]</scope>
    <source>
        <strain evidence="11 12">CH108_3D</strain>
    </source>
</reference>
<keyword evidence="8" id="KW-0812">Transmembrane</keyword>
<keyword evidence="6" id="KW-0564">Palmitate</keyword>
<evidence type="ECO:0000256" key="1">
    <source>
        <dbReference type="ARBA" id="ARBA00004635"/>
    </source>
</evidence>
<dbReference type="AlphaFoldDB" id="A0A5D4RZ78"/>
<sequence>MTHTEEERGELRLRKVVVLIFIISQLFLSGCWDQRLLKSSRLVYSTAFDLGGNDSKVEGTVIIRDFKGGVPTNLEVNAEGYSIRDLRINLENRISGNLEQSKNQVYLLGEDLAKEDIYDFMDIFFRDPKNSISSKVAVTKGTAGDYLRKLSMNNVLISEFIIESIASSESQSKVPKVNMQTICTVMFDEGKDFMLPLFKMKEQEIIQDGTALFSGRRMTGELTDEESTILLIMTKQEGKVARFVSKVNADKQPNIQNYISYNLMNTKVKMRILSNTPGNIRVGLHLKADIDVAEYPPNQLFTKKEIKRLNKEIEGDLTSRIEDSIKKIQEANSDLFGVGRELIAFHPKEWNRMNWREEYPTIHFETNVQAEITGNGIIN</sequence>
<evidence type="ECO:0000256" key="4">
    <source>
        <dbReference type="ARBA" id="ARBA00022729"/>
    </source>
</evidence>
<accession>A0A5D4RZ78</accession>
<proteinExistence type="inferred from homology"/>
<dbReference type="InterPro" id="IPR038501">
    <property type="entry name" value="Spore_GerAC_C_sf"/>
</dbReference>
<dbReference type="GO" id="GO:0009847">
    <property type="term" value="P:spore germination"/>
    <property type="evidence" value="ECO:0007669"/>
    <property type="project" value="InterPro"/>
</dbReference>
<dbReference type="Pfam" id="PF25198">
    <property type="entry name" value="Spore_GerAC_N"/>
    <property type="match status" value="1"/>
</dbReference>
<evidence type="ECO:0000259" key="10">
    <source>
        <dbReference type="Pfam" id="PF25198"/>
    </source>
</evidence>
<feature type="domain" description="Spore germination GerAC-like C-terminal" evidence="9">
    <location>
        <begin position="208"/>
        <end position="376"/>
    </location>
</feature>
<comment type="similarity">
    <text evidence="2">Belongs to the GerABKC lipoprotein family.</text>
</comment>
<feature type="domain" description="Spore germination protein N-terminal" evidence="10">
    <location>
        <begin position="33"/>
        <end position="199"/>
    </location>
</feature>
<protein>
    <submittedName>
        <fullName evidence="11">Ger(X)C family spore germination protein</fullName>
    </submittedName>
</protein>
<keyword evidence="5 8" id="KW-0472">Membrane</keyword>
<evidence type="ECO:0000313" key="12">
    <source>
        <dbReference type="Proteomes" id="UP000322997"/>
    </source>
</evidence>
<organism evidence="11 12">
    <name type="scientific">Rossellomorea marisflavi</name>
    <dbReference type="NCBI Taxonomy" id="189381"/>
    <lineage>
        <taxon>Bacteria</taxon>
        <taxon>Bacillati</taxon>
        <taxon>Bacillota</taxon>
        <taxon>Bacilli</taxon>
        <taxon>Bacillales</taxon>
        <taxon>Bacillaceae</taxon>
        <taxon>Rossellomorea</taxon>
    </lineage>
</organism>
<evidence type="ECO:0000259" key="9">
    <source>
        <dbReference type="Pfam" id="PF05504"/>
    </source>
</evidence>
<gene>
    <name evidence="11" type="ORF">FZC83_01530</name>
</gene>
<dbReference type="PANTHER" id="PTHR35789:SF1">
    <property type="entry name" value="SPORE GERMINATION PROTEIN B3"/>
    <property type="match status" value="1"/>
</dbReference>
<dbReference type="InterPro" id="IPR046953">
    <property type="entry name" value="Spore_GerAC-like_C"/>
</dbReference>
<dbReference type="EMBL" id="VTEQ01000001">
    <property type="protein sequence ID" value="TYS56280.1"/>
    <property type="molecule type" value="Genomic_DNA"/>
</dbReference>
<dbReference type="Pfam" id="PF05504">
    <property type="entry name" value="Spore_GerAC"/>
    <property type="match status" value="1"/>
</dbReference>
<evidence type="ECO:0000256" key="6">
    <source>
        <dbReference type="ARBA" id="ARBA00023139"/>
    </source>
</evidence>
<dbReference type="InterPro" id="IPR008844">
    <property type="entry name" value="Spore_GerAC-like"/>
</dbReference>
<evidence type="ECO:0000256" key="5">
    <source>
        <dbReference type="ARBA" id="ARBA00023136"/>
    </source>
</evidence>
<evidence type="ECO:0000256" key="8">
    <source>
        <dbReference type="SAM" id="Phobius"/>
    </source>
</evidence>
<keyword evidence="4" id="KW-0732">Signal</keyword>
<evidence type="ECO:0000256" key="3">
    <source>
        <dbReference type="ARBA" id="ARBA00022544"/>
    </source>
</evidence>
<dbReference type="GO" id="GO:0016020">
    <property type="term" value="C:membrane"/>
    <property type="evidence" value="ECO:0007669"/>
    <property type="project" value="UniProtKB-SubCell"/>
</dbReference>